<dbReference type="Proteomes" id="UP001320702">
    <property type="component" value="Unassembled WGS sequence"/>
</dbReference>
<keyword evidence="2" id="KW-1185">Reference proteome</keyword>
<reference evidence="1 2" key="1">
    <citation type="submission" date="2022-04" db="EMBL/GenBank/DDBJ databases">
        <title>Paracoccus sp. YLB-12 draft genome sequence.</title>
        <authorList>
            <person name="Yu L."/>
        </authorList>
    </citation>
    <scope>NUCLEOTIDE SEQUENCE [LARGE SCALE GENOMIC DNA]</scope>
    <source>
        <strain evidence="1 2">YLB-12</strain>
    </source>
</reference>
<comment type="caution">
    <text evidence="1">The sequence shown here is derived from an EMBL/GenBank/DDBJ whole genome shotgun (WGS) entry which is preliminary data.</text>
</comment>
<accession>A0ABT2KDE5</accession>
<name>A0ABT2KDE5_9RHOB</name>
<dbReference type="RefSeq" id="WP_260278472.1">
    <property type="nucleotide sequence ID" value="NZ_JANAVZ010000014.1"/>
</dbReference>
<protein>
    <submittedName>
        <fullName evidence="1">Uncharacterized protein</fullName>
    </submittedName>
</protein>
<sequence>MFPATWHQTAPAQTVECIHNDVTVGGVGGYAERGVAVEDGGMDLECSRSSCRRGGVTDFLVLNGGGTQ</sequence>
<evidence type="ECO:0000313" key="2">
    <source>
        <dbReference type="Proteomes" id="UP001320702"/>
    </source>
</evidence>
<dbReference type="EMBL" id="JANAVZ010000014">
    <property type="protein sequence ID" value="MCT4334570.1"/>
    <property type="molecule type" value="Genomic_DNA"/>
</dbReference>
<organism evidence="1 2">
    <name type="scientific">Paracoccus maritimus</name>
    <dbReference type="NCBI Taxonomy" id="2933292"/>
    <lineage>
        <taxon>Bacteria</taxon>
        <taxon>Pseudomonadati</taxon>
        <taxon>Pseudomonadota</taxon>
        <taxon>Alphaproteobacteria</taxon>
        <taxon>Rhodobacterales</taxon>
        <taxon>Paracoccaceae</taxon>
        <taxon>Paracoccus</taxon>
    </lineage>
</organism>
<gene>
    <name evidence="1" type="ORF">MU516_17090</name>
</gene>
<evidence type="ECO:0000313" key="1">
    <source>
        <dbReference type="EMBL" id="MCT4334570.1"/>
    </source>
</evidence>
<proteinExistence type="predicted"/>